<organism evidence="2 3">
    <name type="scientific">Tanacetum coccineum</name>
    <dbReference type="NCBI Taxonomy" id="301880"/>
    <lineage>
        <taxon>Eukaryota</taxon>
        <taxon>Viridiplantae</taxon>
        <taxon>Streptophyta</taxon>
        <taxon>Embryophyta</taxon>
        <taxon>Tracheophyta</taxon>
        <taxon>Spermatophyta</taxon>
        <taxon>Magnoliopsida</taxon>
        <taxon>eudicotyledons</taxon>
        <taxon>Gunneridae</taxon>
        <taxon>Pentapetalae</taxon>
        <taxon>asterids</taxon>
        <taxon>campanulids</taxon>
        <taxon>Asterales</taxon>
        <taxon>Asteraceae</taxon>
        <taxon>Asteroideae</taxon>
        <taxon>Anthemideae</taxon>
        <taxon>Anthemidinae</taxon>
        <taxon>Tanacetum</taxon>
    </lineage>
</organism>
<dbReference type="EMBL" id="BQNB010019861">
    <property type="protein sequence ID" value="GJT89796.1"/>
    <property type="molecule type" value="Genomic_DNA"/>
</dbReference>
<reference evidence="2" key="1">
    <citation type="journal article" date="2022" name="Int. J. Mol. Sci.">
        <title>Draft Genome of Tanacetum Coccineum: Genomic Comparison of Closely Related Tanacetum-Family Plants.</title>
        <authorList>
            <person name="Yamashiro T."/>
            <person name="Shiraishi A."/>
            <person name="Nakayama K."/>
            <person name="Satake H."/>
        </authorList>
    </citation>
    <scope>NUCLEOTIDE SEQUENCE</scope>
</reference>
<dbReference type="Proteomes" id="UP001151760">
    <property type="component" value="Unassembled WGS sequence"/>
</dbReference>
<feature type="region of interest" description="Disordered" evidence="1">
    <location>
        <begin position="167"/>
        <end position="248"/>
    </location>
</feature>
<name>A0ABQ5HPK0_9ASTR</name>
<comment type="caution">
    <text evidence="2">The sequence shown here is derived from an EMBL/GenBank/DDBJ whole genome shotgun (WGS) entry which is preliminary data.</text>
</comment>
<evidence type="ECO:0000256" key="1">
    <source>
        <dbReference type="SAM" id="MobiDB-lite"/>
    </source>
</evidence>
<keyword evidence="3" id="KW-1185">Reference proteome</keyword>
<reference evidence="2" key="2">
    <citation type="submission" date="2022-01" db="EMBL/GenBank/DDBJ databases">
        <authorList>
            <person name="Yamashiro T."/>
            <person name="Shiraishi A."/>
            <person name="Satake H."/>
            <person name="Nakayama K."/>
        </authorList>
    </citation>
    <scope>NUCLEOTIDE SEQUENCE</scope>
</reference>
<evidence type="ECO:0000313" key="2">
    <source>
        <dbReference type="EMBL" id="GJT89796.1"/>
    </source>
</evidence>
<proteinExistence type="predicted"/>
<protein>
    <submittedName>
        <fullName evidence="2">Uncharacterized protein</fullName>
    </submittedName>
</protein>
<sequence length="502" mass="58295">MPRKSFDTLADNLHDVMVKTLPTMVDKHIKEQVMKQVPEQVRNQVPVYVAKGLILERQKAKEETERLIAKAILQERGNIQAQISTQIENAIVNVIPFQVDASVCSYMSGHILHVHPTQSQTSSVSDQQYQMYLAMKADPQLQQQDIAILLALQMKFERNTVPQTLCRTPVVRPRDQDDPHDDAHPEGENSVKRQKTSEYEAYVSGESSSGQVFQEEQAPSTSGNQEKDDDFDFWTDSYASDDDEIPTKQVSQDIMEEVSLAIDEAKLKKMADEMLRQRCTSGDEHQYHIDQMKNFLKSDIFITEIVARRANDCIVSITEPDYKNLNKNDIEDIYLLIMNGKVPDYADTGLLWSLSVFIRSSVIWERVHDFQLGIESYQQKVNLTAPTMTFPGIEDHEMFSIIYEPVHGIIYKNSKKEKRVMRHSEIHKFCDATLNRVLEGLKSYNNDVKYGYVQKDLTKDETEYLKLFEEEIEERLKHHRQMRRWEMFVNRTPLGPRRERPE</sequence>
<feature type="compositionally biased region" description="Basic and acidic residues" evidence="1">
    <location>
        <begin position="172"/>
        <end position="198"/>
    </location>
</feature>
<evidence type="ECO:0000313" key="3">
    <source>
        <dbReference type="Proteomes" id="UP001151760"/>
    </source>
</evidence>
<accession>A0ABQ5HPK0</accession>
<gene>
    <name evidence="2" type="ORF">Tco_1078641</name>
</gene>
<feature type="compositionally biased region" description="Polar residues" evidence="1">
    <location>
        <begin position="205"/>
        <end position="224"/>
    </location>
</feature>
<feature type="compositionally biased region" description="Acidic residues" evidence="1">
    <location>
        <begin position="227"/>
        <end position="244"/>
    </location>
</feature>